<dbReference type="NCBIfam" id="TIGR04039">
    <property type="entry name" value="MXAN_0977_Heme2"/>
    <property type="match status" value="1"/>
</dbReference>
<evidence type="ECO:0000256" key="10">
    <source>
        <dbReference type="SAM" id="SignalP"/>
    </source>
</evidence>
<dbReference type="PANTHER" id="PTHR30600:SF14">
    <property type="entry name" value="CYTOCHROME C PEROXIDASE"/>
    <property type="match status" value="1"/>
</dbReference>
<keyword evidence="5" id="KW-0574">Periplasm</keyword>
<dbReference type="PANTHER" id="PTHR30600">
    <property type="entry name" value="CYTOCHROME C PEROXIDASE-RELATED"/>
    <property type="match status" value="1"/>
</dbReference>
<feature type="binding site" description="axial binding residue" evidence="9">
    <location>
        <position position="83"/>
    </location>
    <ligand>
        <name>heme c</name>
        <dbReference type="ChEBI" id="CHEBI:61717"/>
        <label>1</label>
    </ligand>
    <ligandPart>
        <name>Fe</name>
        <dbReference type="ChEBI" id="CHEBI:18248"/>
    </ligandPart>
</feature>
<evidence type="ECO:0000256" key="2">
    <source>
        <dbReference type="ARBA" id="ARBA00022617"/>
    </source>
</evidence>
<keyword evidence="4 10" id="KW-0732">Signal</keyword>
<dbReference type="OrthoDB" id="9805202at2"/>
<keyword evidence="12" id="KW-0575">Peroxidase</keyword>
<feature type="binding site" description="covalent" evidence="8">
    <location>
        <position position="82"/>
    </location>
    <ligand>
        <name>heme c</name>
        <dbReference type="ChEBI" id="CHEBI:61717"/>
        <label>1</label>
    </ligand>
</feature>
<dbReference type="Gene3D" id="1.10.760.10">
    <property type="entry name" value="Cytochrome c-like domain"/>
    <property type="match status" value="2"/>
</dbReference>
<evidence type="ECO:0000256" key="7">
    <source>
        <dbReference type="ARBA" id="ARBA00023004"/>
    </source>
</evidence>
<feature type="binding site" description="covalent" evidence="8">
    <location>
        <position position="235"/>
    </location>
    <ligand>
        <name>heme c</name>
        <dbReference type="ChEBI" id="CHEBI:61717"/>
        <label>2</label>
    </ligand>
</feature>
<evidence type="ECO:0000256" key="3">
    <source>
        <dbReference type="ARBA" id="ARBA00022723"/>
    </source>
</evidence>
<evidence type="ECO:0000313" key="13">
    <source>
        <dbReference type="Proteomes" id="UP000319859"/>
    </source>
</evidence>
<dbReference type="Proteomes" id="UP000319859">
    <property type="component" value="Unassembled WGS sequence"/>
</dbReference>
<evidence type="ECO:0000256" key="6">
    <source>
        <dbReference type="ARBA" id="ARBA00023002"/>
    </source>
</evidence>
<dbReference type="InterPro" id="IPR036909">
    <property type="entry name" value="Cyt_c-like_dom_sf"/>
</dbReference>
<evidence type="ECO:0000256" key="1">
    <source>
        <dbReference type="ARBA" id="ARBA00004418"/>
    </source>
</evidence>
<feature type="binding site" description="axial binding residue" evidence="9">
    <location>
        <position position="236"/>
    </location>
    <ligand>
        <name>heme c</name>
        <dbReference type="ChEBI" id="CHEBI:61717"/>
        <label>2</label>
    </ligand>
    <ligandPart>
        <name>Fe</name>
        <dbReference type="ChEBI" id="CHEBI:18248"/>
    </ligandPart>
</feature>
<proteinExistence type="predicted"/>
<evidence type="ECO:0000313" key="12">
    <source>
        <dbReference type="EMBL" id="TWB23404.1"/>
    </source>
</evidence>
<evidence type="ECO:0000256" key="9">
    <source>
        <dbReference type="PIRSR" id="PIRSR000294-2"/>
    </source>
</evidence>
<accession>A0A560FP58</accession>
<evidence type="ECO:0000259" key="11">
    <source>
        <dbReference type="PROSITE" id="PS51007"/>
    </source>
</evidence>
<dbReference type="GO" id="GO:0046872">
    <property type="term" value="F:metal ion binding"/>
    <property type="evidence" value="ECO:0007669"/>
    <property type="project" value="UniProtKB-KW"/>
</dbReference>
<feature type="binding site" description="covalent" evidence="8">
    <location>
        <position position="79"/>
    </location>
    <ligand>
        <name>heme c</name>
        <dbReference type="ChEBI" id="CHEBI:61717"/>
        <label>1</label>
    </ligand>
</feature>
<dbReference type="InterPro" id="IPR023929">
    <property type="entry name" value="MbnH-like"/>
</dbReference>
<dbReference type="InterPro" id="IPR009056">
    <property type="entry name" value="Cyt_c-like_dom"/>
</dbReference>
<dbReference type="PROSITE" id="PS51007">
    <property type="entry name" value="CYTC"/>
    <property type="match status" value="1"/>
</dbReference>
<dbReference type="GO" id="GO:0004130">
    <property type="term" value="F:cytochrome-c peroxidase activity"/>
    <property type="evidence" value="ECO:0007669"/>
    <property type="project" value="TreeGrafter"/>
</dbReference>
<dbReference type="GO" id="GO:0009055">
    <property type="term" value="F:electron transfer activity"/>
    <property type="evidence" value="ECO:0007669"/>
    <property type="project" value="InterPro"/>
</dbReference>
<protein>
    <submittedName>
        <fullName evidence="12">Cytochrome c peroxidase</fullName>
    </submittedName>
</protein>
<comment type="subcellular location">
    <subcellularLocation>
        <location evidence="1">Periplasm</location>
    </subcellularLocation>
</comment>
<keyword evidence="3 9" id="KW-0479">Metal-binding</keyword>
<sequence>MKGSHLGLILARALALSALTAPGAHAGTGVAPPPWTWDLPPGVPAPLVPADNPMTSDKVELGRRLFHDTALSITGTVSCATCHRQDLAFTDGLPQAVGATGQSHPRGSMSLVNVAYASVLTWGNPLMTNLEAQLLVPMFGDHPVEMGMAGHEGAILARLRTDKTYTLLFAAAFPGPDPVTLHHLAQAIAAFERSIVSFRSPYDRYRYGHDASAISDAAKRGEALFFGERLECHHCHGGLTFADDERTATTALAEVQFHNTGLYNLGGSGAYPVGNTGVHEITDKAEDMGAFKAPTLRNIALTAPYMHDGSIHTLSEVLDHYAAGGRTLKDGPHAGVGADNPHKDPLIQGFTLTEPEKADIIAFLESLTDQALLTDPRFKDPFSK</sequence>
<evidence type="ECO:0000256" key="8">
    <source>
        <dbReference type="PIRSR" id="PIRSR000294-1"/>
    </source>
</evidence>
<evidence type="ECO:0000256" key="4">
    <source>
        <dbReference type="ARBA" id="ARBA00022729"/>
    </source>
</evidence>
<gene>
    <name evidence="12" type="ORF">FBZ89_102157</name>
</gene>
<dbReference type="SUPFAM" id="SSF46626">
    <property type="entry name" value="Cytochrome c"/>
    <property type="match status" value="2"/>
</dbReference>
<name>A0A560FP58_9PROT</name>
<comment type="caution">
    <text evidence="12">The sequence shown here is derived from an EMBL/GenBank/DDBJ whole genome shotgun (WGS) entry which is preliminary data.</text>
</comment>
<dbReference type="InterPro" id="IPR004852">
    <property type="entry name" value="Di-haem_cyt_c_peroxidsae"/>
</dbReference>
<keyword evidence="6" id="KW-0560">Oxidoreductase</keyword>
<reference evidence="12 13" key="1">
    <citation type="submission" date="2019-06" db="EMBL/GenBank/DDBJ databases">
        <title>Genomic Encyclopedia of Type Strains, Phase IV (KMG-V): Genome sequencing to study the core and pangenomes of soil and plant-associated prokaryotes.</title>
        <authorList>
            <person name="Whitman W."/>
        </authorList>
    </citation>
    <scope>NUCLEOTIDE SEQUENCE [LARGE SCALE GENOMIC DNA]</scope>
    <source>
        <strain evidence="12 13">BR 11880</strain>
    </source>
</reference>
<keyword evidence="7 9" id="KW-0408">Iron</keyword>
<evidence type="ECO:0000256" key="5">
    <source>
        <dbReference type="ARBA" id="ARBA00022764"/>
    </source>
</evidence>
<dbReference type="Pfam" id="PF03150">
    <property type="entry name" value="CCP_MauG"/>
    <property type="match status" value="1"/>
</dbReference>
<dbReference type="InterPro" id="IPR051395">
    <property type="entry name" value="Cytochrome_c_Peroxidase/MauG"/>
</dbReference>
<comment type="PTM">
    <text evidence="8">Binds 2 heme groups per subunit.</text>
</comment>
<dbReference type="GO" id="GO:0042597">
    <property type="term" value="C:periplasmic space"/>
    <property type="evidence" value="ECO:0007669"/>
    <property type="project" value="UniProtKB-SubCell"/>
</dbReference>
<dbReference type="AlphaFoldDB" id="A0A560FP58"/>
<feature type="chain" id="PRO_5021814636" evidence="10">
    <location>
        <begin position="27"/>
        <end position="384"/>
    </location>
</feature>
<feature type="domain" description="Cytochrome c" evidence="11">
    <location>
        <begin position="216"/>
        <end position="368"/>
    </location>
</feature>
<keyword evidence="2 8" id="KW-0349">Heme</keyword>
<feature type="signal peptide" evidence="10">
    <location>
        <begin position="1"/>
        <end position="26"/>
    </location>
</feature>
<feature type="binding site" description="covalent" evidence="8">
    <location>
        <position position="232"/>
    </location>
    <ligand>
        <name>heme c</name>
        <dbReference type="ChEBI" id="CHEBI:61717"/>
        <label>2</label>
    </ligand>
</feature>
<dbReference type="GO" id="GO:0020037">
    <property type="term" value="F:heme binding"/>
    <property type="evidence" value="ECO:0007669"/>
    <property type="project" value="InterPro"/>
</dbReference>
<dbReference type="PIRSF" id="PIRSF000294">
    <property type="entry name" value="Cytochrome-c_peroxidase"/>
    <property type="match status" value="1"/>
</dbReference>
<comment type="cofactor">
    <cofactor evidence="8">
        <name>heme</name>
        <dbReference type="ChEBI" id="CHEBI:30413"/>
    </cofactor>
    <text evidence="8">Binds 2 heme groups.</text>
</comment>
<dbReference type="InterPro" id="IPR026259">
    <property type="entry name" value="MauG/Cytc_peroxidase"/>
</dbReference>
<dbReference type="EMBL" id="VITN01000002">
    <property type="protein sequence ID" value="TWB23404.1"/>
    <property type="molecule type" value="Genomic_DNA"/>
</dbReference>
<organism evidence="12 13">
    <name type="scientific">Nitrospirillum amazonense</name>
    <dbReference type="NCBI Taxonomy" id="28077"/>
    <lineage>
        <taxon>Bacteria</taxon>
        <taxon>Pseudomonadati</taxon>
        <taxon>Pseudomonadota</taxon>
        <taxon>Alphaproteobacteria</taxon>
        <taxon>Rhodospirillales</taxon>
        <taxon>Azospirillaceae</taxon>
        <taxon>Nitrospirillum</taxon>
    </lineage>
</organism>